<keyword evidence="4" id="KW-0804">Transcription</keyword>
<proteinExistence type="predicted"/>
<dbReference type="InterPro" id="IPR013324">
    <property type="entry name" value="RNA_pol_sigma_r3/r4-like"/>
</dbReference>
<sequence>METKETLELIRLAKLGDIEARNELIEKNINLVHKINRMYGSSEDGFQEGILAFCHAIDKFDETKNVKLSSYAFHWIRQKIKRYREREKYRLPAHVIEKMSKEERKIRIDFEYRDFKSEDETTIEEESSICLKSTLEQYIKLACDEKEALILKKIYFEGYQQQEIAKEMGVCRQRVNTIVKKSLQKLRRMFYENHYHTARKR</sequence>
<reference evidence="8" key="1">
    <citation type="submission" date="2016-01" db="EMBL/GenBank/DDBJ databases">
        <authorList>
            <person name="Mitreva M."/>
            <person name="Pepin K.H."/>
            <person name="Mihindukulasuriya K.A."/>
            <person name="Fulton R."/>
            <person name="Fronick C."/>
            <person name="O'Laughlin M."/>
            <person name="Miner T."/>
            <person name="Herter B."/>
            <person name="Rosa B.A."/>
            <person name="Cordes M."/>
            <person name="Tomlinson C."/>
            <person name="Wollam A."/>
            <person name="Palsikar V.B."/>
            <person name="Mardis E.R."/>
            <person name="Wilson R.K."/>
        </authorList>
    </citation>
    <scope>NUCLEOTIDE SEQUENCE [LARGE SCALE GENOMIC DNA]</scope>
    <source>
        <strain evidence="8">CMW8396</strain>
    </source>
</reference>
<dbReference type="PATRIC" id="fig|134605.3.peg.1463"/>
<evidence type="ECO:0000259" key="6">
    <source>
        <dbReference type="Pfam" id="PF04545"/>
    </source>
</evidence>
<feature type="domain" description="RNA polymerase sigma-70 region 4" evidence="6">
    <location>
        <begin position="144"/>
        <end position="187"/>
    </location>
</feature>
<dbReference type="Pfam" id="PF04545">
    <property type="entry name" value="Sigma70_r4"/>
    <property type="match status" value="1"/>
</dbReference>
<dbReference type="InterPro" id="IPR013325">
    <property type="entry name" value="RNA_pol_sigma_r2"/>
</dbReference>
<dbReference type="InterPro" id="IPR050239">
    <property type="entry name" value="Sigma-70_RNA_pol_init_factors"/>
</dbReference>
<feature type="domain" description="RNA polymerase sigma-70 region 2" evidence="5">
    <location>
        <begin position="25"/>
        <end position="88"/>
    </location>
</feature>
<keyword evidence="1" id="KW-0805">Transcription regulation</keyword>
<comment type="caution">
    <text evidence="7">The sequence shown here is derived from an EMBL/GenBank/DDBJ whole genome shotgun (WGS) entry which is preliminary data.</text>
</comment>
<dbReference type="SUPFAM" id="SSF88659">
    <property type="entry name" value="Sigma3 and sigma4 domains of RNA polymerase sigma factors"/>
    <property type="match status" value="1"/>
</dbReference>
<gene>
    <name evidence="7" type="ORF">HMPREF3206_01477</name>
</gene>
<dbReference type="AlphaFoldDB" id="A0A133NAI6"/>
<dbReference type="InterPro" id="IPR007630">
    <property type="entry name" value="RNA_pol_sigma70_r4"/>
</dbReference>
<dbReference type="EMBL" id="LRPX01000076">
    <property type="protein sequence ID" value="KXA13290.1"/>
    <property type="molecule type" value="Genomic_DNA"/>
</dbReference>
<dbReference type="NCBIfam" id="TIGR02937">
    <property type="entry name" value="sigma70-ECF"/>
    <property type="match status" value="1"/>
</dbReference>
<evidence type="ECO:0000256" key="2">
    <source>
        <dbReference type="ARBA" id="ARBA00023082"/>
    </source>
</evidence>
<dbReference type="InterPro" id="IPR036388">
    <property type="entry name" value="WH-like_DNA-bd_sf"/>
</dbReference>
<name>A0A133NAI6_9FUSO</name>
<accession>A0A133NAI6</accession>
<keyword evidence="2" id="KW-0731">Sigma factor</keyword>
<dbReference type="Pfam" id="PF04542">
    <property type="entry name" value="Sigma70_r2"/>
    <property type="match status" value="1"/>
</dbReference>
<dbReference type="Gene3D" id="1.10.10.10">
    <property type="entry name" value="Winged helix-like DNA-binding domain superfamily/Winged helix DNA-binding domain"/>
    <property type="match status" value="1"/>
</dbReference>
<keyword evidence="3" id="KW-0238">DNA-binding</keyword>
<dbReference type="SUPFAM" id="SSF88946">
    <property type="entry name" value="Sigma2 domain of RNA polymerase sigma factors"/>
    <property type="match status" value="1"/>
</dbReference>
<evidence type="ECO:0000313" key="7">
    <source>
        <dbReference type="EMBL" id="KXA13290.1"/>
    </source>
</evidence>
<dbReference type="PRINTS" id="PR00046">
    <property type="entry name" value="SIGMA70FCT"/>
</dbReference>
<dbReference type="PANTHER" id="PTHR30603">
    <property type="entry name" value="RNA POLYMERASE SIGMA FACTOR RPO"/>
    <property type="match status" value="1"/>
</dbReference>
<dbReference type="InterPro" id="IPR007627">
    <property type="entry name" value="RNA_pol_sigma70_r2"/>
</dbReference>
<dbReference type="PANTHER" id="PTHR30603:SF47">
    <property type="entry name" value="RNA POLYMERASE SIGMA FACTOR SIGD, CHLOROPLASTIC"/>
    <property type="match status" value="1"/>
</dbReference>
<evidence type="ECO:0000256" key="1">
    <source>
        <dbReference type="ARBA" id="ARBA00023015"/>
    </source>
</evidence>
<protein>
    <submittedName>
        <fullName evidence="7">Sigma-70 region 2</fullName>
    </submittedName>
</protein>
<keyword evidence="8" id="KW-1185">Reference proteome</keyword>
<evidence type="ECO:0000256" key="3">
    <source>
        <dbReference type="ARBA" id="ARBA00023125"/>
    </source>
</evidence>
<dbReference type="GO" id="GO:0003677">
    <property type="term" value="F:DNA binding"/>
    <property type="evidence" value="ECO:0007669"/>
    <property type="project" value="UniProtKB-KW"/>
</dbReference>
<evidence type="ECO:0000256" key="4">
    <source>
        <dbReference type="ARBA" id="ARBA00023163"/>
    </source>
</evidence>
<dbReference type="RefSeq" id="WP_035494775.1">
    <property type="nucleotide sequence ID" value="NZ_KQ956561.1"/>
</dbReference>
<dbReference type="GO" id="GO:0006352">
    <property type="term" value="P:DNA-templated transcription initiation"/>
    <property type="evidence" value="ECO:0007669"/>
    <property type="project" value="InterPro"/>
</dbReference>
<dbReference type="InterPro" id="IPR014284">
    <property type="entry name" value="RNA_pol_sigma-70_dom"/>
</dbReference>
<evidence type="ECO:0000259" key="5">
    <source>
        <dbReference type="Pfam" id="PF04542"/>
    </source>
</evidence>
<organism evidence="7 8">
    <name type="scientific">Fusobacterium equinum</name>
    <dbReference type="NCBI Taxonomy" id="134605"/>
    <lineage>
        <taxon>Bacteria</taxon>
        <taxon>Fusobacteriati</taxon>
        <taxon>Fusobacteriota</taxon>
        <taxon>Fusobacteriia</taxon>
        <taxon>Fusobacteriales</taxon>
        <taxon>Fusobacteriaceae</taxon>
        <taxon>Fusobacterium</taxon>
    </lineage>
</organism>
<dbReference type="Gene3D" id="1.20.120.1810">
    <property type="match status" value="1"/>
</dbReference>
<dbReference type="InterPro" id="IPR000943">
    <property type="entry name" value="RNA_pol_sigma70"/>
</dbReference>
<dbReference type="Proteomes" id="UP000070617">
    <property type="component" value="Unassembled WGS sequence"/>
</dbReference>
<dbReference type="GO" id="GO:0016987">
    <property type="term" value="F:sigma factor activity"/>
    <property type="evidence" value="ECO:0007669"/>
    <property type="project" value="UniProtKB-KW"/>
</dbReference>
<dbReference type="STRING" id="134605.HMPREF3206_01477"/>
<evidence type="ECO:0000313" key="8">
    <source>
        <dbReference type="Proteomes" id="UP000070617"/>
    </source>
</evidence>